<dbReference type="AlphaFoldDB" id="A0A0K2TR18"/>
<dbReference type="EMBL" id="HACA01011102">
    <property type="protein sequence ID" value="CDW28463.1"/>
    <property type="molecule type" value="Transcribed_RNA"/>
</dbReference>
<name>A0A0K2TR18_LEPSM</name>
<sequence>KLWITDNGGKNIGNYKEASIFLACCLFKYGSIVLKMFKVEQHRKTHINIRNLELYTSHIINFNSEHSNFNTNIIKMLISCIIPLHTVNHPN</sequence>
<feature type="non-terminal residue" evidence="1">
    <location>
        <position position="1"/>
    </location>
</feature>
<reference evidence="1" key="1">
    <citation type="submission" date="2014-05" db="EMBL/GenBank/DDBJ databases">
        <authorList>
            <person name="Chronopoulou M."/>
        </authorList>
    </citation>
    <scope>NUCLEOTIDE SEQUENCE</scope>
    <source>
        <tissue evidence="1">Whole organism</tissue>
    </source>
</reference>
<accession>A0A0K2TR18</accession>
<protein>
    <submittedName>
        <fullName evidence="1">Uncharacterized protein</fullName>
    </submittedName>
</protein>
<proteinExistence type="predicted"/>
<organism evidence="1">
    <name type="scientific">Lepeophtheirus salmonis</name>
    <name type="common">Salmon louse</name>
    <name type="synonym">Caligus salmonis</name>
    <dbReference type="NCBI Taxonomy" id="72036"/>
    <lineage>
        <taxon>Eukaryota</taxon>
        <taxon>Metazoa</taxon>
        <taxon>Ecdysozoa</taxon>
        <taxon>Arthropoda</taxon>
        <taxon>Crustacea</taxon>
        <taxon>Multicrustacea</taxon>
        <taxon>Hexanauplia</taxon>
        <taxon>Copepoda</taxon>
        <taxon>Siphonostomatoida</taxon>
        <taxon>Caligidae</taxon>
        <taxon>Lepeophtheirus</taxon>
    </lineage>
</organism>
<evidence type="ECO:0000313" key="1">
    <source>
        <dbReference type="EMBL" id="CDW28463.1"/>
    </source>
</evidence>